<feature type="transmembrane region" description="Helical" evidence="1">
    <location>
        <begin position="43"/>
        <end position="60"/>
    </location>
</feature>
<keyword evidence="1" id="KW-0472">Membrane</keyword>
<keyword evidence="3" id="KW-1185">Reference proteome</keyword>
<sequence>MKRISFIVLVIWAVIFIIGWNVSKLFPDYQFFSLYGFQIDAKILITFLLQILAVGGYFHFSQKENLKNAFLRSFIFNFLIYMVYFLLIWRANTV</sequence>
<evidence type="ECO:0000313" key="2">
    <source>
        <dbReference type="EMBL" id="MBK3332581.1"/>
    </source>
</evidence>
<protein>
    <submittedName>
        <fullName evidence="2">Uncharacterized protein</fullName>
    </submittedName>
</protein>
<name>A0ABS1GI18_9AQUI</name>
<evidence type="ECO:0000256" key="1">
    <source>
        <dbReference type="SAM" id="Phobius"/>
    </source>
</evidence>
<comment type="caution">
    <text evidence="2">The sequence shown here is derived from an EMBL/GenBank/DDBJ whole genome shotgun (WGS) entry which is preliminary data.</text>
</comment>
<proteinExistence type="predicted"/>
<organism evidence="2 3">
    <name type="scientific">Persephonella atlantica</name>
    <dbReference type="NCBI Taxonomy" id="2699429"/>
    <lineage>
        <taxon>Bacteria</taxon>
        <taxon>Pseudomonadati</taxon>
        <taxon>Aquificota</taxon>
        <taxon>Aquificia</taxon>
        <taxon>Aquificales</taxon>
        <taxon>Hydrogenothermaceae</taxon>
        <taxon>Persephonella</taxon>
    </lineage>
</organism>
<feature type="transmembrane region" description="Helical" evidence="1">
    <location>
        <begin position="69"/>
        <end position="89"/>
    </location>
</feature>
<keyword evidence="1" id="KW-1133">Transmembrane helix</keyword>
<dbReference type="EMBL" id="JAACYA010000002">
    <property type="protein sequence ID" value="MBK3332581.1"/>
    <property type="molecule type" value="Genomic_DNA"/>
</dbReference>
<dbReference type="Proteomes" id="UP000772812">
    <property type="component" value="Unassembled WGS sequence"/>
</dbReference>
<evidence type="ECO:0000313" key="3">
    <source>
        <dbReference type="Proteomes" id="UP000772812"/>
    </source>
</evidence>
<keyword evidence="1" id="KW-0812">Transmembrane</keyword>
<dbReference type="RefSeq" id="WP_200674002.1">
    <property type="nucleotide sequence ID" value="NZ_JAACYA010000002.1"/>
</dbReference>
<reference evidence="2 3" key="1">
    <citation type="journal article" date="2021" name="Syst. Appl. Microbiol.">
        <title>Persephonella atlantica sp. nov.: How to adapt to physico-chemical gradients in high temperature hydrothermal habitats.</title>
        <authorList>
            <person name="Francois D.X."/>
            <person name="Godfroy A."/>
            <person name="Mathien C."/>
            <person name="Aube J."/>
            <person name="Cathalot C."/>
            <person name="Lesongeur F."/>
            <person name="L'Haridon S."/>
            <person name="Philippon X."/>
            <person name="Roussel E.G."/>
        </authorList>
    </citation>
    <scope>NUCLEOTIDE SEQUENCE [LARGE SCALE GENOMIC DNA]</scope>
    <source>
        <strain evidence="2 3">MO1340</strain>
    </source>
</reference>
<gene>
    <name evidence="2" type="ORF">GWK41_05835</name>
</gene>
<accession>A0ABS1GI18</accession>
<feature type="transmembrane region" description="Helical" evidence="1">
    <location>
        <begin position="7"/>
        <end position="23"/>
    </location>
</feature>